<evidence type="ECO:0000313" key="4">
    <source>
        <dbReference type="Proteomes" id="UP001487740"/>
    </source>
</evidence>
<organism evidence="3 4">
    <name type="scientific">Scylla paramamosain</name>
    <name type="common">Mud crab</name>
    <dbReference type="NCBI Taxonomy" id="85552"/>
    <lineage>
        <taxon>Eukaryota</taxon>
        <taxon>Metazoa</taxon>
        <taxon>Ecdysozoa</taxon>
        <taxon>Arthropoda</taxon>
        <taxon>Crustacea</taxon>
        <taxon>Multicrustacea</taxon>
        <taxon>Malacostraca</taxon>
        <taxon>Eumalacostraca</taxon>
        <taxon>Eucarida</taxon>
        <taxon>Decapoda</taxon>
        <taxon>Pleocyemata</taxon>
        <taxon>Brachyura</taxon>
        <taxon>Eubrachyura</taxon>
        <taxon>Portunoidea</taxon>
        <taxon>Portunidae</taxon>
        <taxon>Portuninae</taxon>
        <taxon>Scylla</taxon>
    </lineage>
</organism>
<evidence type="ECO:0000256" key="2">
    <source>
        <dbReference type="SAM" id="SignalP"/>
    </source>
</evidence>
<accession>A0AAW0T4H0</accession>
<keyword evidence="2" id="KW-0732">Signal</keyword>
<feature type="signal peptide" evidence="2">
    <location>
        <begin position="1"/>
        <end position="17"/>
    </location>
</feature>
<dbReference type="AlphaFoldDB" id="A0AAW0T4H0"/>
<sequence>MLRGAVLLSVLVAATVAQEEFFEKYAIQKIMTTCFGEELYYGQLALLENAKEACRYRPTFIPGLQHATNTYNIISPGLVHTQVGYGYPSPPVFPTTNLHPTIGYQQPVLGKSRKHEPTSQLTSDSPCPSSLLTQTRQTRPHDKPELFVDRDSMLELIEVVHAALSNYTCVLRTVNLIDDNLNLRLDTIQRDYYNSPIDPVLRQDLLEGIDICYQLSGCLPVEKTKNPLPPNLQRLLFFDKCEKKQRISNCFKHDVRRNLFRFDLSVLPAGGRVGKLEKLAAILIGAGSLDELQEFY</sequence>
<protein>
    <submittedName>
        <fullName evidence="3">Uncharacterized protein</fullName>
    </submittedName>
</protein>
<evidence type="ECO:0000313" key="3">
    <source>
        <dbReference type="EMBL" id="KAK8382163.1"/>
    </source>
</evidence>
<feature type="chain" id="PRO_5043553198" evidence="2">
    <location>
        <begin position="18"/>
        <end position="296"/>
    </location>
</feature>
<keyword evidence="4" id="KW-1185">Reference proteome</keyword>
<gene>
    <name evidence="3" type="ORF">O3P69_015255</name>
</gene>
<feature type="compositionally biased region" description="Polar residues" evidence="1">
    <location>
        <begin position="118"/>
        <end position="137"/>
    </location>
</feature>
<comment type="caution">
    <text evidence="3">The sequence shown here is derived from an EMBL/GenBank/DDBJ whole genome shotgun (WGS) entry which is preliminary data.</text>
</comment>
<proteinExistence type="predicted"/>
<dbReference type="EMBL" id="JARAKH010000039">
    <property type="protein sequence ID" value="KAK8382163.1"/>
    <property type="molecule type" value="Genomic_DNA"/>
</dbReference>
<dbReference type="Proteomes" id="UP001487740">
    <property type="component" value="Unassembled WGS sequence"/>
</dbReference>
<name>A0AAW0T4H0_SCYPA</name>
<reference evidence="3 4" key="1">
    <citation type="submission" date="2023-03" db="EMBL/GenBank/DDBJ databases">
        <title>High-quality genome of Scylla paramamosain provides insights in environmental adaptation.</title>
        <authorList>
            <person name="Zhang L."/>
        </authorList>
    </citation>
    <scope>NUCLEOTIDE SEQUENCE [LARGE SCALE GENOMIC DNA]</scope>
    <source>
        <strain evidence="3">LZ_2023a</strain>
        <tissue evidence="3">Muscle</tissue>
    </source>
</reference>
<feature type="region of interest" description="Disordered" evidence="1">
    <location>
        <begin position="113"/>
        <end position="143"/>
    </location>
</feature>
<evidence type="ECO:0000256" key="1">
    <source>
        <dbReference type="SAM" id="MobiDB-lite"/>
    </source>
</evidence>